<reference evidence="1 2" key="1">
    <citation type="submission" date="2024-11" db="EMBL/GenBank/DDBJ databases">
        <title>A near-complete genome assembly of Cinchona calisaya.</title>
        <authorList>
            <person name="Lian D.C."/>
            <person name="Zhao X.W."/>
            <person name="Wei L."/>
        </authorList>
    </citation>
    <scope>NUCLEOTIDE SEQUENCE [LARGE SCALE GENOMIC DNA]</scope>
    <source>
        <tissue evidence="1">Nenye</tissue>
    </source>
</reference>
<protein>
    <submittedName>
        <fullName evidence="1">Uncharacterized protein</fullName>
    </submittedName>
</protein>
<keyword evidence="2" id="KW-1185">Reference proteome</keyword>
<dbReference type="AlphaFoldDB" id="A0ABD2YV34"/>
<gene>
    <name evidence="1" type="ORF">ACH5RR_029832</name>
</gene>
<dbReference type="EMBL" id="JBJUIK010000012">
    <property type="protein sequence ID" value="KAL3510431.1"/>
    <property type="molecule type" value="Genomic_DNA"/>
</dbReference>
<sequence length="112" mass="12633">MACWQQLTLTASASATNWRREGMPSLSVSSHALSTYVESNPPQRKSIEHCLNANDTTNLRMSMSTYIEFNPPHRKSIQQCLNANDTMNPRMSIGNWIQNLHKLPPFSNSNSP</sequence>
<name>A0ABD2YV34_9GENT</name>
<dbReference type="Proteomes" id="UP001630127">
    <property type="component" value="Unassembled WGS sequence"/>
</dbReference>
<proteinExistence type="predicted"/>
<organism evidence="1 2">
    <name type="scientific">Cinchona calisaya</name>
    <dbReference type="NCBI Taxonomy" id="153742"/>
    <lineage>
        <taxon>Eukaryota</taxon>
        <taxon>Viridiplantae</taxon>
        <taxon>Streptophyta</taxon>
        <taxon>Embryophyta</taxon>
        <taxon>Tracheophyta</taxon>
        <taxon>Spermatophyta</taxon>
        <taxon>Magnoliopsida</taxon>
        <taxon>eudicotyledons</taxon>
        <taxon>Gunneridae</taxon>
        <taxon>Pentapetalae</taxon>
        <taxon>asterids</taxon>
        <taxon>lamiids</taxon>
        <taxon>Gentianales</taxon>
        <taxon>Rubiaceae</taxon>
        <taxon>Cinchonoideae</taxon>
        <taxon>Cinchoneae</taxon>
        <taxon>Cinchona</taxon>
    </lineage>
</organism>
<accession>A0ABD2YV34</accession>
<evidence type="ECO:0000313" key="2">
    <source>
        <dbReference type="Proteomes" id="UP001630127"/>
    </source>
</evidence>
<evidence type="ECO:0000313" key="1">
    <source>
        <dbReference type="EMBL" id="KAL3510431.1"/>
    </source>
</evidence>
<comment type="caution">
    <text evidence="1">The sequence shown here is derived from an EMBL/GenBank/DDBJ whole genome shotgun (WGS) entry which is preliminary data.</text>
</comment>